<evidence type="ECO:0000256" key="7">
    <source>
        <dbReference type="ARBA" id="ARBA00022970"/>
    </source>
</evidence>
<keyword evidence="9 12" id="KW-0472">Membrane</keyword>
<evidence type="ECO:0000256" key="2">
    <source>
        <dbReference type="ARBA" id="ARBA00022448"/>
    </source>
</evidence>
<feature type="transmembrane region" description="Helical" evidence="12">
    <location>
        <begin position="262"/>
        <end position="285"/>
    </location>
</feature>
<evidence type="ECO:0000256" key="10">
    <source>
        <dbReference type="ARBA" id="ARBA00038388"/>
    </source>
</evidence>
<dbReference type="AlphaFoldDB" id="A0AB37D4T5"/>
<dbReference type="Proteomes" id="UP000427886">
    <property type="component" value="Chromosome"/>
</dbReference>
<reference evidence="14 15" key="1">
    <citation type="submission" date="2019-11" db="EMBL/GenBank/DDBJ databases">
        <authorList>
            <person name="Kim E."/>
            <person name="Lee J."/>
            <person name="Jeon K."/>
            <person name="Lee Y."/>
        </authorList>
    </citation>
    <scope>NUCLEOTIDE SEQUENCE [LARGE SCALE GENOMIC DNA]</scope>
    <source>
        <strain evidence="14 15">YJ1</strain>
    </source>
</reference>
<proteinExistence type="inferred from homology"/>
<dbReference type="PROSITE" id="PS00211">
    <property type="entry name" value="ABC_TRANSPORTER_1"/>
    <property type="match status" value="1"/>
</dbReference>
<dbReference type="GO" id="GO:0016887">
    <property type="term" value="F:ATP hydrolysis activity"/>
    <property type="evidence" value="ECO:0007669"/>
    <property type="project" value="InterPro"/>
</dbReference>
<dbReference type="InterPro" id="IPR017871">
    <property type="entry name" value="ABC_transporter-like_CS"/>
</dbReference>
<feature type="transmembrane region" description="Helical" evidence="12">
    <location>
        <begin position="648"/>
        <end position="673"/>
    </location>
</feature>
<dbReference type="InterPro" id="IPR003439">
    <property type="entry name" value="ABC_transporter-like_ATP-bd"/>
</dbReference>
<keyword evidence="3" id="KW-1003">Cell membrane</keyword>
<dbReference type="SUPFAM" id="SSF52540">
    <property type="entry name" value="P-loop containing nucleoside triphosphate hydrolases"/>
    <property type="match status" value="1"/>
</dbReference>
<dbReference type="GO" id="GO:0005524">
    <property type="term" value="F:ATP binding"/>
    <property type="evidence" value="ECO:0007669"/>
    <property type="project" value="UniProtKB-KW"/>
</dbReference>
<dbReference type="FunFam" id="3.40.50.300:FF:000032">
    <property type="entry name" value="Export ABC transporter ATP-binding protein"/>
    <property type="match status" value="1"/>
</dbReference>
<dbReference type="GO" id="GO:0005886">
    <property type="term" value="C:plasma membrane"/>
    <property type="evidence" value="ECO:0007669"/>
    <property type="project" value="UniProtKB-SubCell"/>
</dbReference>
<dbReference type="InterPro" id="IPR003838">
    <property type="entry name" value="ABC3_permease_C"/>
</dbReference>
<evidence type="ECO:0000256" key="11">
    <source>
        <dbReference type="SAM" id="MobiDB-lite"/>
    </source>
</evidence>
<sequence length="781" mass="86071">MLELRDIKKQYKVGNTVTKALDGVSVAFRQQEFVAILGESGSGKTTLLNVIGGLDQYDSGDMVINGKSTKDFKDKDWDAYRNNSIGFIFQSYNLIGHQGIIDNVELGMTLSGVSKKERRKKAEEALERVGLTEHMHKKPSQLSGGQMQRVAIARALANDPDILLCDEPTGALDSQTSVQIMNLIQEVAKDKLVVMVTHNADLANKYADRTISFADGQVTDDSNPHVEGKKKEPFDLKHTKMTFLTALRLSFNNIRTKKGRTFLTAFASSIGIISIAIVLSLSTGFQKQIDQTQSETLAQFPVTISRETTKQDPENFEQERSDEGTFPEDKEVTAKISEEDRSQRTNKIDQDFIDYVDDINPALSNNIGYTRLANMNLLREVDDEPEVVKFSNGAEDESQAESMMSMMAAQTGIGVSSFPKQLDDSQGNFLEDNYRLLEGNFPEDTNEVVLVVDENNETNINALNNLGFDLENGDKISFDDVIGTTVKLAYNDAFYEELPTGNFIPNQDLDEVYDNEDNEELTISGVIRNKESSTMDLLAPGIAYSDTLAQKVIDNNKDSDIVQAQEDSDTNVMTNEDIDDTAKDNLLDALGASEIPYSVMIYPNNFDDKEQILDYLDDYNEGKDEDDQIVYSDLAGTMTDLTGGIMDAITYVLIAFAGISLITSMIMIGIITYTSVLERTKEIGVLKALGARKKDVTRVFDAETAILGVASGTLGVVLAYLATFPINSVLLNLTDLENVAQLDPMHALILVIVSTVLTMIGGHIPARMAAKKDAAIALRAE</sequence>
<feature type="transmembrane region" description="Helical" evidence="12">
    <location>
        <begin position="702"/>
        <end position="724"/>
    </location>
</feature>
<evidence type="ECO:0000256" key="12">
    <source>
        <dbReference type="SAM" id="Phobius"/>
    </source>
</evidence>
<comment type="subcellular location">
    <subcellularLocation>
        <location evidence="1">Cell inner membrane</location>
        <topology evidence="1">Multi-pass membrane protein</topology>
    </subcellularLocation>
</comment>
<dbReference type="InterPro" id="IPR017911">
    <property type="entry name" value="MacB-like_ATP-bd"/>
</dbReference>
<dbReference type="GO" id="GO:0006865">
    <property type="term" value="P:amino acid transport"/>
    <property type="evidence" value="ECO:0007669"/>
    <property type="project" value="UniProtKB-KW"/>
</dbReference>
<dbReference type="GO" id="GO:0098796">
    <property type="term" value="C:membrane protein complex"/>
    <property type="evidence" value="ECO:0007669"/>
    <property type="project" value="UniProtKB-ARBA"/>
</dbReference>
<dbReference type="SMART" id="SM00382">
    <property type="entry name" value="AAA"/>
    <property type="match status" value="1"/>
</dbReference>
<keyword evidence="2" id="KW-0813">Transport</keyword>
<dbReference type="Gene3D" id="3.40.50.300">
    <property type="entry name" value="P-loop containing nucleotide triphosphate hydrolases"/>
    <property type="match status" value="1"/>
</dbReference>
<evidence type="ECO:0000313" key="15">
    <source>
        <dbReference type="Proteomes" id="UP000427886"/>
    </source>
</evidence>
<keyword evidence="6 14" id="KW-0067">ATP-binding</keyword>
<feature type="domain" description="ABC transporter" evidence="13">
    <location>
        <begin position="2"/>
        <end position="240"/>
    </location>
</feature>
<protein>
    <submittedName>
        <fullName evidence="14">ATP-binding cassette domain-containing protein</fullName>
    </submittedName>
</protein>
<keyword evidence="5" id="KW-0547">Nucleotide-binding</keyword>
<dbReference type="InterPro" id="IPR003593">
    <property type="entry name" value="AAA+_ATPase"/>
</dbReference>
<dbReference type="PROSITE" id="PS50893">
    <property type="entry name" value="ABC_TRANSPORTER_2"/>
    <property type="match status" value="1"/>
</dbReference>
<feature type="region of interest" description="Disordered" evidence="11">
    <location>
        <begin position="304"/>
        <end position="343"/>
    </location>
</feature>
<evidence type="ECO:0000256" key="9">
    <source>
        <dbReference type="ARBA" id="ARBA00023136"/>
    </source>
</evidence>
<organism evidence="14 15">
    <name type="scientific">Tetragenococcus halophilus</name>
    <name type="common">Pediococcus halophilus</name>
    <dbReference type="NCBI Taxonomy" id="51669"/>
    <lineage>
        <taxon>Bacteria</taxon>
        <taxon>Bacillati</taxon>
        <taxon>Bacillota</taxon>
        <taxon>Bacilli</taxon>
        <taxon>Lactobacillales</taxon>
        <taxon>Enterococcaceae</taxon>
        <taxon>Tetragenococcus</taxon>
    </lineage>
</organism>
<evidence type="ECO:0000313" key="14">
    <source>
        <dbReference type="EMBL" id="QGP76307.1"/>
    </source>
</evidence>
<dbReference type="CDD" id="cd03255">
    <property type="entry name" value="ABC_MJ0796_LolCDE_FtsE"/>
    <property type="match status" value="1"/>
</dbReference>
<dbReference type="InterPro" id="IPR027417">
    <property type="entry name" value="P-loop_NTPase"/>
</dbReference>
<evidence type="ECO:0000256" key="6">
    <source>
        <dbReference type="ARBA" id="ARBA00022840"/>
    </source>
</evidence>
<evidence type="ECO:0000256" key="3">
    <source>
        <dbReference type="ARBA" id="ARBA00022475"/>
    </source>
</evidence>
<dbReference type="KEGG" id="tey:GLW17_05430"/>
<dbReference type="GO" id="GO:0022857">
    <property type="term" value="F:transmembrane transporter activity"/>
    <property type="evidence" value="ECO:0007669"/>
    <property type="project" value="UniProtKB-ARBA"/>
</dbReference>
<dbReference type="EMBL" id="CP046246">
    <property type="protein sequence ID" value="QGP76307.1"/>
    <property type="molecule type" value="Genomic_DNA"/>
</dbReference>
<evidence type="ECO:0000259" key="13">
    <source>
        <dbReference type="PROSITE" id="PS50893"/>
    </source>
</evidence>
<dbReference type="RefSeq" id="WP_155224452.1">
    <property type="nucleotide sequence ID" value="NZ_CP046246.1"/>
</dbReference>
<evidence type="ECO:0000256" key="5">
    <source>
        <dbReference type="ARBA" id="ARBA00022741"/>
    </source>
</evidence>
<dbReference type="PANTHER" id="PTHR42798">
    <property type="entry name" value="LIPOPROTEIN-RELEASING SYSTEM ATP-BINDING PROTEIN LOLD"/>
    <property type="match status" value="1"/>
</dbReference>
<name>A0AB37D4T5_TETHA</name>
<gene>
    <name evidence="14" type="ORF">GLW17_05430</name>
</gene>
<feature type="compositionally biased region" description="Basic and acidic residues" evidence="11">
    <location>
        <begin position="307"/>
        <end position="343"/>
    </location>
</feature>
<keyword evidence="4 12" id="KW-0812">Transmembrane</keyword>
<keyword evidence="8 12" id="KW-1133">Transmembrane helix</keyword>
<comment type="similarity">
    <text evidence="10">Belongs to the ABC transporter superfamily. Macrolide exporter (TC 3.A.1.122) family.</text>
</comment>
<evidence type="ECO:0000256" key="8">
    <source>
        <dbReference type="ARBA" id="ARBA00022989"/>
    </source>
</evidence>
<dbReference type="PANTHER" id="PTHR42798:SF6">
    <property type="entry name" value="CELL DIVISION ATP-BINDING PROTEIN FTSE"/>
    <property type="match status" value="1"/>
</dbReference>
<keyword evidence="7" id="KW-0029">Amino-acid transport</keyword>
<dbReference type="Pfam" id="PF02687">
    <property type="entry name" value="FtsX"/>
    <property type="match status" value="1"/>
</dbReference>
<evidence type="ECO:0000256" key="4">
    <source>
        <dbReference type="ARBA" id="ARBA00022692"/>
    </source>
</evidence>
<feature type="transmembrane region" description="Helical" evidence="12">
    <location>
        <begin position="744"/>
        <end position="762"/>
    </location>
</feature>
<accession>A0AB37D4T5</accession>
<evidence type="ECO:0000256" key="1">
    <source>
        <dbReference type="ARBA" id="ARBA00004429"/>
    </source>
</evidence>
<dbReference type="Pfam" id="PF00005">
    <property type="entry name" value="ABC_tran"/>
    <property type="match status" value="1"/>
</dbReference>